<dbReference type="CDD" id="cd11614">
    <property type="entry name" value="SAF_CpaB_FlgA_like"/>
    <property type="match status" value="1"/>
</dbReference>
<dbReference type="Pfam" id="PF08666">
    <property type="entry name" value="SAF"/>
    <property type="match status" value="1"/>
</dbReference>
<keyword evidence="2" id="KW-0472">Membrane</keyword>
<evidence type="ECO:0000259" key="3">
    <source>
        <dbReference type="SMART" id="SM00858"/>
    </source>
</evidence>
<accession>A0ABT5Z7T6</accession>
<evidence type="ECO:0000313" key="4">
    <source>
        <dbReference type="EMBL" id="MDF2259697.1"/>
    </source>
</evidence>
<comment type="caution">
    <text evidence="4">The sequence shown here is derived from an EMBL/GenBank/DDBJ whole genome shotgun (WGS) entry which is preliminary data.</text>
</comment>
<feature type="transmembrane region" description="Helical" evidence="2">
    <location>
        <begin position="35"/>
        <end position="56"/>
    </location>
</feature>
<keyword evidence="5" id="KW-1185">Reference proteome</keyword>
<dbReference type="SMART" id="SM00858">
    <property type="entry name" value="SAF"/>
    <property type="match status" value="1"/>
</dbReference>
<gene>
    <name evidence="4" type="ORF">P2L57_29450</name>
</gene>
<keyword evidence="2" id="KW-0812">Transmembrane</keyword>
<feature type="region of interest" description="Disordered" evidence="1">
    <location>
        <begin position="1"/>
        <end position="30"/>
    </location>
</feature>
<evidence type="ECO:0000256" key="2">
    <source>
        <dbReference type="SAM" id="Phobius"/>
    </source>
</evidence>
<name>A0ABT5Z7T6_9ACTN</name>
<dbReference type="RefSeq" id="WP_275819561.1">
    <property type="nucleotide sequence ID" value="NZ_BAAANM010000028.1"/>
</dbReference>
<dbReference type="InterPro" id="IPR013974">
    <property type="entry name" value="SAF"/>
</dbReference>
<feature type="domain" description="SAF" evidence="3">
    <location>
        <begin position="63"/>
        <end position="126"/>
    </location>
</feature>
<protein>
    <submittedName>
        <fullName evidence="4">SAF domain-containing protein</fullName>
    </submittedName>
</protein>
<reference evidence="4 5" key="1">
    <citation type="submission" date="2023-03" db="EMBL/GenBank/DDBJ databases">
        <title>Draft genome sequence of type strain Streptomyces ferralitis JCM 14344.</title>
        <authorList>
            <person name="Klaysubun C."/>
            <person name="Duangmal K."/>
        </authorList>
    </citation>
    <scope>NUCLEOTIDE SEQUENCE [LARGE SCALE GENOMIC DNA]</scope>
    <source>
        <strain evidence="4 5">JCM 14344</strain>
    </source>
</reference>
<organism evidence="4 5">
    <name type="scientific">Streptantibioticus ferralitis</name>
    <dbReference type="NCBI Taxonomy" id="236510"/>
    <lineage>
        <taxon>Bacteria</taxon>
        <taxon>Bacillati</taxon>
        <taxon>Actinomycetota</taxon>
        <taxon>Actinomycetes</taxon>
        <taxon>Kitasatosporales</taxon>
        <taxon>Streptomycetaceae</taxon>
        <taxon>Streptantibioticus</taxon>
    </lineage>
</organism>
<dbReference type="EMBL" id="JARHTQ010000025">
    <property type="protein sequence ID" value="MDF2259697.1"/>
    <property type="molecule type" value="Genomic_DNA"/>
</dbReference>
<sequence length="224" mass="22029">MSTSTPSLPPQAQPGGRFTAQLPSSEGAPKRQRRLGSAALLILLALVGALGAAMLVSRAGHRVNVLAVAKDVPAGQALQASDLTQAAIPADPALSPVSASDESSVVGQRTSVDLKKGSLLTRSELTAGGGVGASQALVGVEVKPGQAPQGELAPGDKVWAVSVPAAGQGTPSGTSPIEGQVVSVGTLDSTGAMVVNLAVAPSEATALAQRAGTGAVALVREPRS</sequence>
<keyword evidence="2" id="KW-1133">Transmembrane helix</keyword>
<evidence type="ECO:0000256" key="1">
    <source>
        <dbReference type="SAM" id="MobiDB-lite"/>
    </source>
</evidence>
<evidence type="ECO:0000313" key="5">
    <source>
        <dbReference type="Proteomes" id="UP001220022"/>
    </source>
</evidence>
<dbReference type="Proteomes" id="UP001220022">
    <property type="component" value="Unassembled WGS sequence"/>
</dbReference>
<proteinExistence type="predicted"/>